<evidence type="ECO:0000256" key="7">
    <source>
        <dbReference type="ARBA" id="ARBA00022989"/>
    </source>
</evidence>
<accession>N6ZBI8</accession>
<dbReference type="InterPro" id="IPR045584">
    <property type="entry name" value="Pilin-like"/>
</dbReference>
<keyword evidence="5 9" id="KW-0997">Cell inner membrane</keyword>
<evidence type="ECO:0000256" key="1">
    <source>
        <dbReference type="ARBA" id="ARBA00004377"/>
    </source>
</evidence>
<organism evidence="11 12">
    <name type="scientific">Thauera phenylacetica B4P</name>
    <dbReference type="NCBI Taxonomy" id="1234382"/>
    <lineage>
        <taxon>Bacteria</taxon>
        <taxon>Pseudomonadati</taxon>
        <taxon>Pseudomonadota</taxon>
        <taxon>Betaproteobacteria</taxon>
        <taxon>Rhodocyclales</taxon>
        <taxon>Zoogloeaceae</taxon>
        <taxon>Thauera</taxon>
    </lineage>
</organism>
<name>N6ZBI8_9RHOO</name>
<comment type="PTM">
    <text evidence="9">Cleaved by prepilin peptidase.</text>
</comment>
<dbReference type="Proteomes" id="UP000013047">
    <property type="component" value="Unassembled WGS sequence"/>
</dbReference>
<evidence type="ECO:0000313" key="12">
    <source>
        <dbReference type="Proteomes" id="UP000013047"/>
    </source>
</evidence>
<evidence type="ECO:0000256" key="4">
    <source>
        <dbReference type="ARBA" id="ARBA00022481"/>
    </source>
</evidence>
<dbReference type="GO" id="GO:0015627">
    <property type="term" value="C:type II protein secretion system complex"/>
    <property type="evidence" value="ECO:0007669"/>
    <property type="project" value="UniProtKB-UniRule"/>
</dbReference>
<evidence type="ECO:0000256" key="6">
    <source>
        <dbReference type="ARBA" id="ARBA00022692"/>
    </source>
</evidence>
<reference evidence="11 12" key="1">
    <citation type="submission" date="2012-09" db="EMBL/GenBank/DDBJ databases">
        <title>Draft Genome Sequences of 6 Strains from Genus Thauera.</title>
        <authorList>
            <person name="Liu B."/>
            <person name="Shapleigh J.P."/>
            <person name="Frostegard A.H."/>
        </authorList>
    </citation>
    <scope>NUCLEOTIDE SEQUENCE [LARGE SCALE GENOMIC DNA]</scope>
    <source>
        <strain evidence="11 12">B4P</strain>
    </source>
</reference>
<comment type="similarity">
    <text evidence="2 9">Belongs to the GSP I family.</text>
</comment>
<comment type="caution">
    <text evidence="11">The sequence shown here is derived from an EMBL/GenBank/DDBJ whole genome shotgun (WGS) entry which is preliminary data.</text>
</comment>
<evidence type="ECO:0000256" key="8">
    <source>
        <dbReference type="ARBA" id="ARBA00023136"/>
    </source>
</evidence>
<keyword evidence="6 9" id="KW-0812">Transmembrane</keyword>
<feature type="domain" description="Type II secretion system protein GspI C-terminal" evidence="10">
    <location>
        <begin position="58"/>
        <end position="134"/>
    </location>
</feature>
<evidence type="ECO:0000256" key="9">
    <source>
        <dbReference type="RuleBase" id="RU368030"/>
    </source>
</evidence>
<evidence type="ECO:0000256" key="3">
    <source>
        <dbReference type="ARBA" id="ARBA00022475"/>
    </source>
</evidence>
<dbReference type="InterPro" id="IPR003413">
    <property type="entry name" value="T2SS_GspI_C"/>
</dbReference>
<proteinExistence type="inferred from homology"/>
<keyword evidence="7 9" id="KW-1133">Transmembrane helix</keyword>
<gene>
    <name evidence="11" type="ORF">C667_23439</name>
</gene>
<dbReference type="PANTHER" id="PTHR38779:SF2">
    <property type="entry name" value="TYPE II SECRETION SYSTEM PROTEIN I-RELATED"/>
    <property type="match status" value="1"/>
</dbReference>
<keyword evidence="8 9" id="KW-0472">Membrane</keyword>
<dbReference type="Pfam" id="PF07963">
    <property type="entry name" value="N_methyl"/>
    <property type="match status" value="1"/>
</dbReference>
<evidence type="ECO:0000256" key="5">
    <source>
        <dbReference type="ARBA" id="ARBA00022519"/>
    </source>
</evidence>
<protein>
    <recommendedName>
        <fullName evidence="9">Type II secretion system protein I</fullName>
        <shortName evidence="9">T2SS minor pseudopilin I</shortName>
    </recommendedName>
</protein>
<dbReference type="AlphaFoldDB" id="N6ZBI8"/>
<comment type="subunit">
    <text evidence="9">Type II secretion is composed of four main components: the outer membrane complex, the inner membrane complex, the cytoplasmic secretion ATPase and the periplasm-spanning pseudopilus.</text>
</comment>
<dbReference type="InterPro" id="IPR010052">
    <property type="entry name" value="T2SS_protein-GspI"/>
</dbReference>
<evidence type="ECO:0000313" key="11">
    <source>
        <dbReference type="EMBL" id="ENO89569.1"/>
    </source>
</evidence>
<dbReference type="PROSITE" id="PS00409">
    <property type="entry name" value="PROKAR_NTER_METHYL"/>
    <property type="match status" value="1"/>
</dbReference>
<dbReference type="Gene3D" id="3.30.1300.30">
    <property type="entry name" value="GSPII I/J protein-like"/>
    <property type="match status" value="1"/>
</dbReference>
<evidence type="ECO:0000259" key="10">
    <source>
        <dbReference type="Pfam" id="PF02501"/>
    </source>
</evidence>
<evidence type="ECO:0000256" key="2">
    <source>
        <dbReference type="ARBA" id="ARBA00008358"/>
    </source>
</evidence>
<comment type="subcellular location">
    <subcellularLocation>
        <location evidence="1 9">Cell inner membrane</location>
        <topology evidence="1 9">Single-pass membrane protein</topology>
    </subcellularLocation>
</comment>
<keyword evidence="12" id="KW-1185">Reference proteome</keyword>
<dbReference type="InterPro" id="IPR012902">
    <property type="entry name" value="N_methyl_site"/>
</dbReference>
<keyword evidence="3" id="KW-1003">Cell membrane</keyword>
<dbReference type="SUPFAM" id="SSF54523">
    <property type="entry name" value="Pili subunits"/>
    <property type="match status" value="1"/>
</dbReference>
<dbReference type="Pfam" id="PF02501">
    <property type="entry name" value="T2SSI"/>
    <property type="match status" value="1"/>
</dbReference>
<comment type="function">
    <text evidence="9">Component of the type II secretion system required for the energy-dependent secretion of extracellular factors such as proteases and toxins from the periplasm.</text>
</comment>
<dbReference type="NCBIfam" id="TIGR01707">
    <property type="entry name" value="gspI"/>
    <property type="match status" value="1"/>
</dbReference>
<dbReference type="NCBIfam" id="TIGR02532">
    <property type="entry name" value="IV_pilin_GFxxxE"/>
    <property type="match status" value="1"/>
</dbReference>
<dbReference type="GO" id="GO:0005886">
    <property type="term" value="C:plasma membrane"/>
    <property type="evidence" value="ECO:0007669"/>
    <property type="project" value="UniProtKB-SubCell"/>
</dbReference>
<dbReference type="PANTHER" id="PTHR38779">
    <property type="entry name" value="TYPE II SECRETION SYSTEM PROTEIN I-RELATED"/>
    <property type="match status" value="1"/>
</dbReference>
<feature type="transmembrane region" description="Helical" evidence="9">
    <location>
        <begin position="25"/>
        <end position="45"/>
    </location>
</feature>
<dbReference type="EMBL" id="AMXF01000464">
    <property type="protein sequence ID" value="ENO89569.1"/>
    <property type="molecule type" value="Genomic_DNA"/>
</dbReference>
<keyword evidence="4 9" id="KW-0488">Methylation</keyword>
<dbReference type="GO" id="GO:0015628">
    <property type="term" value="P:protein secretion by the type II secretion system"/>
    <property type="evidence" value="ECO:0007669"/>
    <property type="project" value="UniProtKB-UniRule"/>
</dbReference>
<sequence>MSPANSAASTQDRARPRDAAHMQGFTLLETLVALAIVAIALVSALRAMGATAQSTAALREHTLASWVAQNRLAMHRATAAWPAIGEYRGEAEQARVKMRWEERVSGTPNALFRRIDVRVLDARGERTLATLSGFAVRPLR</sequence>